<name>A0A518K604_9BACT</name>
<gene>
    <name evidence="3" type="ORF">Spa11_14160</name>
</gene>
<dbReference type="AlphaFoldDB" id="A0A518K604"/>
<feature type="transmembrane region" description="Helical" evidence="2">
    <location>
        <begin position="261"/>
        <end position="282"/>
    </location>
</feature>
<reference evidence="3 4" key="1">
    <citation type="submission" date="2019-02" db="EMBL/GenBank/DDBJ databases">
        <title>Deep-cultivation of Planctomycetes and their phenomic and genomic characterization uncovers novel biology.</title>
        <authorList>
            <person name="Wiegand S."/>
            <person name="Jogler M."/>
            <person name="Boedeker C."/>
            <person name="Pinto D."/>
            <person name="Vollmers J."/>
            <person name="Rivas-Marin E."/>
            <person name="Kohn T."/>
            <person name="Peeters S.H."/>
            <person name="Heuer A."/>
            <person name="Rast P."/>
            <person name="Oberbeckmann S."/>
            <person name="Bunk B."/>
            <person name="Jeske O."/>
            <person name="Meyerdierks A."/>
            <person name="Storesund J.E."/>
            <person name="Kallscheuer N."/>
            <person name="Luecker S."/>
            <person name="Lage O.M."/>
            <person name="Pohl T."/>
            <person name="Merkel B.J."/>
            <person name="Hornburger P."/>
            <person name="Mueller R.-W."/>
            <person name="Bruemmer F."/>
            <person name="Labrenz M."/>
            <person name="Spormann A.M."/>
            <person name="Op den Camp H."/>
            <person name="Overmann J."/>
            <person name="Amann R."/>
            <person name="Jetten M.S.M."/>
            <person name="Mascher T."/>
            <person name="Medema M.H."/>
            <person name="Devos D.P."/>
            <person name="Kaster A.-K."/>
            <person name="Ovreas L."/>
            <person name="Rohde M."/>
            <person name="Galperin M.Y."/>
            <person name="Jogler C."/>
        </authorList>
    </citation>
    <scope>NUCLEOTIDE SEQUENCE [LARGE SCALE GENOMIC DNA]</scope>
    <source>
        <strain evidence="3 4">Spa11</strain>
    </source>
</reference>
<accession>A0A518K604</accession>
<evidence type="ECO:0000256" key="1">
    <source>
        <dbReference type="SAM" id="MobiDB-lite"/>
    </source>
</evidence>
<proteinExistence type="predicted"/>
<dbReference type="RefSeq" id="WP_145109822.1">
    <property type="nucleotide sequence ID" value="NZ_CP036349.1"/>
</dbReference>
<dbReference type="KEGG" id="bmei:Spa11_14160"/>
<keyword evidence="2" id="KW-1133">Transmembrane helix</keyword>
<evidence type="ECO:0000313" key="4">
    <source>
        <dbReference type="Proteomes" id="UP000316426"/>
    </source>
</evidence>
<feature type="region of interest" description="Disordered" evidence="1">
    <location>
        <begin position="191"/>
        <end position="211"/>
    </location>
</feature>
<dbReference type="EMBL" id="CP036349">
    <property type="protein sequence ID" value="QDV73220.1"/>
    <property type="molecule type" value="Genomic_DNA"/>
</dbReference>
<feature type="transmembrane region" description="Helical" evidence="2">
    <location>
        <begin position="294"/>
        <end position="314"/>
    </location>
</feature>
<evidence type="ECO:0000313" key="3">
    <source>
        <dbReference type="EMBL" id="QDV73220.1"/>
    </source>
</evidence>
<sequence length="429" mass="47609">MADPITERIVRTTDGELVAALVEITRSDAAKEVAQIHLGFVDGEPIRIARSELDEHEIIARLAGKASRVIRSAHLYNGQNQALVSVQRHIVRPANSEVAFYDDLTLNKQHFSGTSEEFIDFAAVVQTRLRSSVSIDLGSLIGTHAKEHFAAREEALNRLELLVGRQNEHLNAQRELLDAQHSKRLAELEESFASRQSDEDETYQQRNSDLDAREKALEERTKEVDDRAATHARRDDRKQLLETIKQADRLKLSPETTWRRGFVVVGYVGLLAFFVAVVVALFRLDPGTGQAASLIILSRIGATVGAIVTAGFFIKWLNDFASRSAAEDFKLKQLHLDVERASWLVELYFESLAAGDKTEFPTELIERLSKNLFVSEEHNPGSVTATDALASALLASAANLQLDLPGAKIDLTKKGLKKMGKTYVSTDDV</sequence>
<keyword evidence="2" id="KW-0812">Transmembrane</keyword>
<evidence type="ECO:0000256" key="2">
    <source>
        <dbReference type="SAM" id="Phobius"/>
    </source>
</evidence>
<organism evidence="3 4">
    <name type="scientific">Botrimarina mediterranea</name>
    <dbReference type="NCBI Taxonomy" id="2528022"/>
    <lineage>
        <taxon>Bacteria</taxon>
        <taxon>Pseudomonadati</taxon>
        <taxon>Planctomycetota</taxon>
        <taxon>Planctomycetia</taxon>
        <taxon>Pirellulales</taxon>
        <taxon>Lacipirellulaceae</taxon>
        <taxon>Botrimarina</taxon>
    </lineage>
</organism>
<dbReference type="Proteomes" id="UP000316426">
    <property type="component" value="Chromosome"/>
</dbReference>
<protein>
    <submittedName>
        <fullName evidence="3">Uncharacterized protein</fullName>
    </submittedName>
</protein>
<keyword evidence="4" id="KW-1185">Reference proteome</keyword>
<keyword evidence="2" id="KW-0472">Membrane</keyword>